<comment type="caution">
    <text evidence="1">The sequence shown here is derived from an EMBL/GenBank/DDBJ whole genome shotgun (WGS) entry which is preliminary data.</text>
</comment>
<evidence type="ECO:0000313" key="1">
    <source>
        <dbReference type="EMBL" id="GAI17488.1"/>
    </source>
</evidence>
<dbReference type="EMBL" id="BARV01006866">
    <property type="protein sequence ID" value="GAI17488.1"/>
    <property type="molecule type" value="Genomic_DNA"/>
</dbReference>
<sequence>RLKEISDFRLQQILERRNTVASVTLFKGRLIPIDEPVPKSAFASFIIRIKPGLDTLVVDKDEIKTLGEYAAIPKSYFGSTLYGGLDKFDNKRLVIRWRKN</sequence>
<protein>
    <submittedName>
        <fullName evidence="1">Uncharacterized protein</fullName>
    </submittedName>
</protein>
<gene>
    <name evidence="1" type="ORF">S06H3_14050</name>
</gene>
<feature type="non-terminal residue" evidence="1">
    <location>
        <position position="1"/>
    </location>
</feature>
<accession>X1LEH9</accession>
<reference evidence="1" key="1">
    <citation type="journal article" date="2014" name="Front. Microbiol.">
        <title>High frequency of phylogenetically diverse reductive dehalogenase-homologous genes in deep subseafloor sedimentary metagenomes.</title>
        <authorList>
            <person name="Kawai M."/>
            <person name="Futagami T."/>
            <person name="Toyoda A."/>
            <person name="Takaki Y."/>
            <person name="Nishi S."/>
            <person name="Hori S."/>
            <person name="Arai W."/>
            <person name="Tsubouchi T."/>
            <person name="Morono Y."/>
            <person name="Uchiyama I."/>
            <person name="Ito T."/>
            <person name="Fujiyama A."/>
            <person name="Inagaki F."/>
            <person name="Takami H."/>
        </authorList>
    </citation>
    <scope>NUCLEOTIDE SEQUENCE</scope>
    <source>
        <strain evidence="1">Expedition CK06-06</strain>
    </source>
</reference>
<organism evidence="1">
    <name type="scientific">marine sediment metagenome</name>
    <dbReference type="NCBI Taxonomy" id="412755"/>
    <lineage>
        <taxon>unclassified sequences</taxon>
        <taxon>metagenomes</taxon>
        <taxon>ecological metagenomes</taxon>
    </lineage>
</organism>
<proteinExistence type="predicted"/>
<dbReference type="AlphaFoldDB" id="X1LEH9"/>
<name>X1LEH9_9ZZZZ</name>